<keyword evidence="10" id="KW-0472">Membrane</keyword>
<dbReference type="GO" id="GO:0010008">
    <property type="term" value="C:endosome membrane"/>
    <property type="evidence" value="ECO:0007669"/>
    <property type="project" value="TreeGrafter"/>
</dbReference>
<dbReference type="GO" id="GO:0035091">
    <property type="term" value="F:phosphatidylinositol binding"/>
    <property type="evidence" value="ECO:0007669"/>
    <property type="project" value="InterPro"/>
</dbReference>
<sequence length="560" mass="63076">MRGPVPRADIAPIGVIDVVDVNIARGGRSADHQANQRERETRNPLDRTAKMADMMESPPLFDTNETKLDDLEDDDEDIFASAVQEQSQLEDTSPYNGVSKIQAELPKLSLRDAEENSFSSMSSPAPGPLSPPLGPMNTDIGDLHDIPINDNADTLSTSIIHSRSLEEVPADTSEVFLKITVTSPQKIGDGMGAYVAYKVETRTNMLIFKKRNFSVIRRFSDFLGLHDKLTEKYLRNGRIIPPAPEKSVIGTTKIKMSGDKSQEQNSSSTEFLERRRAALERYLNRTAAHPVLSIDPDFREFLEANIELPKATNTSALSGKGVMRLFNKVGETVNKITYKMDESDMWFEEKTSQIDSLDIQLRALHSAVDCLTNQRRELANCTGATAKSIAVLGHGEPGASLGRALAQLAETLEKVEVIRKTQSNSDLYQFGEMLRDYVALIGAIKDVFHERVKVFQNWQHAQLMLNKKREQKARLEQSGRTDKTSQAATEVIEWEAKVDRGQEEFDNISKMIKEEVERFELVRVQDFKKQLIEYLESMLQHQNQLVKYWESFLPEARAVA</sequence>
<keyword evidence="9" id="KW-0333">Golgi apparatus</keyword>
<evidence type="ECO:0000256" key="7">
    <source>
        <dbReference type="ARBA" id="ARBA00022553"/>
    </source>
</evidence>
<dbReference type="PROSITE" id="PS50195">
    <property type="entry name" value="PX"/>
    <property type="match status" value="1"/>
</dbReference>
<evidence type="ECO:0000256" key="9">
    <source>
        <dbReference type="ARBA" id="ARBA00023034"/>
    </source>
</evidence>
<dbReference type="GO" id="GO:0034498">
    <property type="term" value="P:early endosome to Golgi transport"/>
    <property type="evidence" value="ECO:0007669"/>
    <property type="project" value="TreeGrafter"/>
</dbReference>
<dbReference type="GO" id="GO:0015031">
    <property type="term" value="P:protein transport"/>
    <property type="evidence" value="ECO:0007669"/>
    <property type="project" value="UniProtKB-KW"/>
</dbReference>
<evidence type="ECO:0000256" key="2">
    <source>
        <dbReference type="ARBA" id="ARBA00004496"/>
    </source>
</evidence>
<dbReference type="InterPro" id="IPR036871">
    <property type="entry name" value="PX_dom_sf"/>
</dbReference>
<keyword evidence="8" id="KW-0653">Protein transport</keyword>
<dbReference type="SMART" id="SM00312">
    <property type="entry name" value="PX"/>
    <property type="match status" value="1"/>
</dbReference>
<protein>
    <recommendedName>
        <fullName evidence="12">PX domain-containing protein</fullName>
    </recommendedName>
</protein>
<dbReference type="GO" id="GO:0098796">
    <property type="term" value="C:membrane protein complex"/>
    <property type="evidence" value="ECO:0007669"/>
    <property type="project" value="UniProtKB-ARBA"/>
</dbReference>
<gene>
    <name evidence="13" type="ORF">LPLAT_LOCUS9708</name>
</gene>
<dbReference type="Gene3D" id="1.20.1270.60">
    <property type="entry name" value="Arfaptin homology (AH) domain/BAR domain"/>
    <property type="match status" value="1"/>
</dbReference>
<dbReference type="SUPFAM" id="SSF64268">
    <property type="entry name" value="PX domain"/>
    <property type="match status" value="1"/>
</dbReference>
<dbReference type="AlphaFoldDB" id="A0AAV2NX99"/>
<dbReference type="Pfam" id="PF09325">
    <property type="entry name" value="Vps5"/>
    <property type="match status" value="1"/>
</dbReference>
<keyword evidence="14" id="KW-1185">Reference proteome</keyword>
<dbReference type="EMBL" id="OZ034828">
    <property type="protein sequence ID" value="CAL1683980.1"/>
    <property type="molecule type" value="Genomic_DNA"/>
</dbReference>
<evidence type="ECO:0000256" key="6">
    <source>
        <dbReference type="ARBA" id="ARBA00022490"/>
    </source>
</evidence>
<reference evidence="13" key="1">
    <citation type="submission" date="2024-04" db="EMBL/GenBank/DDBJ databases">
        <authorList>
            <consortium name="Molecular Ecology Group"/>
        </authorList>
    </citation>
    <scope>NUCLEOTIDE SEQUENCE</scope>
</reference>
<dbReference type="FunFam" id="3.30.1520.10:FF:000047">
    <property type="entry name" value="Sorting nexin"/>
    <property type="match status" value="1"/>
</dbReference>
<dbReference type="GO" id="GO:0005829">
    <property type="term" value="C:cytosol"/>
    <property type="evidence" value="ECO:0007669"/>
    <property type="project" value="GOC"/>
</dbReference>
<dbReference type="Pfam" id="PF00787">
    <property type="entry name" value="PX"/>
    <property type="match status" value="1"/>
</dbReference>
<evidence type="ECO:0000256" key="3">
    <source>
        <dbReference type="ARBA" id="ARBA00004555"/>
    </source>
</evidence>
<evidence type="ECO:0000256" key="8">
    <source>
        <dbReference type="ARBA" id="ARBA00022927"/>
    </source>
</evidence>
<dbReference type="InterPro" id="IPR015404">
    <property type="entry name" value="Vps5_C"/>
</dbReference>
<evidence type="ECO:0000259" key="12">
    <source>
        <dbReference type="PROSITE" id="PS50195"/>
    </source>
</evidence>
<dbReference type="InterPro" id="IPR027267">
    <property type="entry name" value="AH/BAR_dom_sf"/>
</dbReference>
<dbReference type="Gene3D" id="3.30.1520.10">
    <property type="entry name" value="Phox-like domain"/>
    <property type="match status" value="1"/>
</dbReference>
<dbReference type="Proteomes" id="UP001497644">
    <property type="component" value="Chromosome 5"/>
</dbReference>
<keyword evidence="7" id="KW-0597">Phosphoprotein</keyword>
<dbReference type="CDD" id="cd07623">
    <property type="entry name" value="BAR_SNX1_2"/>
    <property type="match status" value="1"/>
</dbReference>
<dbReference type="PANTHER" id="PTHR10555:SF170">
    <property type="entry name" value="FI18122P1"/>
    <property type="match status" value="1"/>
</dbReference>
<feature type="domain" description="PX" evidence="12">
    <location>
        <begin position="175"/>
        <end position="308"/>
    </location>
</feature>
<dbReference type="FunFam" id="1.20.1270.60:FF:000022">
    <property type="entry name" value="Sorting nexin 3 protein"/>
    <property type="match status" value="1"/>
</dbReference>
<comment type="similarity">
    <text evidence="4">Belongs to the sorting nexin family.</text>
</comment>
<dbReference type="SUPFAM" id="SSF103657">
    <property type="entry name" value="BAR/IMD domain-like"/>
    <property type="match status" value="1"/>
</dbReference>
<dbReference type="PANTHER" id="PTHR10555">
    <property type="entry name" value="SORTING NEXIN"/>
    <property type="match status" value="1"/>
</dbReference>
<comment type="subcellular location">
    <subcellularLocation>
        <location evidence="2">Cytoplasm</location>
    </subcellularLocation>
    <subcellularLocation>
        <location evidence="3">Golgi apparatus</location>
    </subcellularLocation>
    <subcellularLocation>
        <location evidence="1">Membrane</location>
        <topology evidence="1">Peripheral membrane protein</topology>
        <orientation evidence="1">Cytoplasmic side</orientation>
    </subcellularLocation>
</comment>
<name>A0AAV2NX99_9HYME</name>
<dbReference type="CDD" id="cd06859">
    <property type="entry name" value="PX_SNX1_2_like"/>
    <property type="match status" value="1"/>
</dbReference>
<feature type="region of interest" description="Disordered" evidence="11">
    <location>
        <begin position="27"/>
        <end position="67"/>
    </location>
</feature>
<proteinExistence type="inferred from homology"/>
<dbReference type="GO" id="GO:0005794">
    <property type="term" value="C:Golgi apparatus"/>
    <property type="evidence" value="ECO:0007669"/>
    <property type="project" value="UniProtKB-SubCell"/>
</dbReference>
<evidence type="ECO:0000313" key="14">
    <source>
        <dbReference type="Proteomes" id="UP001497644"/>
    </source>
</evidence>
<evidence type="ECO:0000256" key="11">
    <source>
        <dbReference type="SAM" id="MobiDB-lite"/>
    </source>
</evidence>
<evidence type="ECO:0000256" key="10">
    <source>
        <dbReference type="ARBA" id="ARBA00023136"/>
    </source>
</evidence>
<organism evidence="13 14">
    <name type="scientific">Lasius platythorax</name>
    <dbReference type="NCBI Taxonomy" id="488582"/>
    <lineage>
        <taxon>Eukaryota</taxon>
        <taxon>Metazoa</taxon>
        <taxon>Ecdysozoa</taxon>
        <taxon>Arthropoda</taxon>
        <taxon>Hexapoda</taxon>
        <taxon>Insecta</taxon>
        <taxon>Pterygota</taxon>
        <taxon>Neoptera</taxon>
        <taxon>Endopterygota</taxon>
        <taxon>Hymenoptera</taxon>
        <taxon>Apocrita</taxon>
        <taxon>Aculeata</taxon>
        <taxon>Formicoidea</taxon>
        <taxon>Formicidae</taxon>
        <taxon>Formicinae</taxon>
        <taxon>Lasius</taxon>
        <taxon>Lasius</taxon>
    </lineage>
</organism>
<evidence type="ECO:0000256" key="4">
    <source>
        <dbReference type="ARBA" id="ARBA00010883"/>
    </source>
</evidence>
<evidence type="ECO:0000256" key="5">
    <source>
        <dbReference type="ARBA" id="ARBA00022448"/>
    </source>
</evidence>
<keyword evidence="6" id="KW-0963">Cytoplasm</keyword>
<evidence type="ECO:0000313" key="13">
    <source>
        <dbReference type="EMBL" id="CAL1683980.1"/>
    </source>
</evidence>
<accession>A0AAV2NX99</accession>
<feature type="compositionally biased region" description="Basic and acidic residues" evidence="11">
    <location>
        <begin position="28"/>
        <end position="50"/>
    </location>
</feature>
<dbReference type="InterPro" id="IPR001683">
    <property type="entry name" value="PX_dom"/>
</dbReference>
<keyword evidence="5" id="KW-0813">Transport</keyword>
<evidence type="ECO:0000256" key="1">
    <source>
        <dbReference type="ARBA" id="ARBA00004287"/>
    </source>
</evidence>